<dbReference type="InterPro" id="IPR020602">
    <property type="entry name" value="GTP_CycHdrlase_I_dom"/>
</dbReference>
<dbReference type="SUPFAM" id="SSF55620">
    <property type="entry name" value="Tetrahydrobiopterin biosynthesis enzymes-like"/>
    <property type="match status" value="1"/>
</dbReference>
<keyword evidence="8" id="KW-1185">Reference proteome</keyword>
<keyword evidence="5" id="KW-0862">Zinc</keyword>
<dbReference type="PROSITE" id="PS00859">
    <property type="entry name" value="GTP_CYCLOHYDROL_1_1"/>
    <property type="match status" value="1"/>
</dbReference>
<evidence type="ECO:0000313" key="8">
    <source>
        <dbReference type="Proteomes" id="UP000608420"/>
    </source>
</evidence>
<keyword evidence="5" id="KW-0479">Metal-binding</keyword>
<dbReference type="NCBIfam" id="TIGR00063">
    <property type="entry name" value="folE"/>
    <property type="match status" value="1"/>
</dbReference>
<dbReference type="PANTHER" id="PTHR11109">
    <property type="entry name" value="GTP CYCLOHYDROLASE I"/>
    <property type="match status" value="1"/>
</dbReference>
<comment type="similarity">
    <text evidence="5">Belongs to the GTP cyclohydrolase I family.</text>
</comment>
<proteinExistence type="inferred from homology"/>
<dbReference type="EMBL" id="BMIW01000051">
    <property type="protein sequence ID" value="GGG18125.1"/>
    <property type="molecule type" value="Genomic_DNA"/>
</dbReference>
<name>A0ABQ1W7J1_9BACL</name>
<feature type="binding site" evidence="5">
    <location>
        <position position="90"/>
    </location>
    <ligand>
        <name>Zn(2+)</name>
        <dbReference type="ChEBI" id="CHEBI:29105"/>
    </ligand>
</feature>
<dbReference type="PROSITE" id="PS00860">
    <property type="entry name" value="GTP_CYCLOHYDROL_1_2"/>
    <property type="match status" value="1"/>
</dbReference>
<keyword evidence="4 5" id="KW-0378">Hydrolase</keyword>
<comment type="caution">
    <text evidence="7">The sequence shown here is derived from an EMBL/GenBank/DDBJ whole genome shotgun (WGS) entry which is preliminary data.</text>
</comment>
<evidence type="ECO:0000256" key="1">
    <source>
        <dbReference type="ARBA" id="ARBA00001052"/>
    </source>
</evidence>
<feature type="binding site" evidence="5">
    <location>
        <position position="158"/>
    </location>
    <ligand>
        <name>Zn(2+)</name>
        <dbReference type="ChEBI" id="CHEBI:29105"/>
    </ligand>
</feature>
<dbReference type="RefSeq" id="WP_120465004.1">
    <property type="nucleotide sequence ID" value="NZ_BMIW01000051.1"/>
</dbReference>
<evidence type="ECO:0000256" key="4">
    <source>
        <dbReference type="ARBA" id="ARBA00022801"/>
    </source>
</evidence>
<dbReference type="HAMAP" id="MF_00223">
    <property type="entry name" value="FolE"/>
    <property type="match status" value="1"/>
</dbReference>
<evidence type="ECO:0000256" key="5">
    <source>
        <dbReference type="HAMAP-Rule" id="MF_00223"/>
    </source>
</evidence>
<comment type="catalytic activity">
    <reaction evidence="1 5">
        <text>GTP + H2O = 7,8-dihydroneopterin 3'-triphosphate + formate + H(+)</text>
        <dbReference type="Rhea" id="RHEA:17473"/>
        <dbReference type="ChEBI" id="CHEBI:15377"/>
        <dbReference type="ChEBI" id="CHEBI:15378"/>
        <dbReference type="ChEBI" id="CHEBI:15740"/>
        <dbReference type="ChEBI" id="CHEBI:37565"/>
        <dbReference type="ChEBI" id="CHEBI:58462"/>
        <dbReference type="EC" id="3.5.4.16"/>
    </reaction>
</comment>
<keyword evidence="5" id="KW-0547">Nucleotide-binding</keyword>
<dbReference type="PANTHER" id="PTHR11109:SF7">
    <property type="entry name" value="GTP CYCLOHYDROLASE 1"/>
    <property type="match status" value="1"/>
</dbReference>
<keyword evidence="3 5" id="KW-0554">One-carbon metabolism</keyword>
<gene>
    <name evidence="5 7" type="primary">folE</name>
    <name evidence="7" type="ORF">GCM10010913_45320</name>
</gene>
<dbReference type="InterPro" id="IPR018234">
    <property type="entry name" value="GTP_CycHdrlase_I_CS"/>
</dbReference>
<dbReference type="InterPro" id="IPR043134">
    <property type="entry name" value="GTP-CH-I_N"/>
</dbReference>
<dbReference type="Proteomes" id="UP000608420">
    <property type="component" value="Unassembled WGS sequence"/>
</dbReference>
<evidence type="ECO:0000256" key="2">
    <source>
        <dbReference type="ARBA" id="ARBA00005080"/>
    </source>
</evidence>
<keyword evidence="5" id="KW-0342">GTP-binding</keyword>
<dbReference type="Gene3D" id="1.10.286.10">
    <property type="match status" value="1"/>
</dbReference>
<evidence type="ECO:0000259" key="6">
    <source>
        <dbReference type="Pfam" id="PF01227"/>
    </source>
</evidence>
<evidence type="ECO:0000313" key="7">
    <source>
        <dbReference type="EMBL" id="GGG18125.1"/>
    </source>
</evidence>
<dbReference type="NCBIfam" id="NF006825">
    <property type="entry name" value="PRK09347.1-2"/>
    <property type="match status" value="1"/>
</dbReference>
<dbReference type="EC" id="3.5.4.16" evidence="5"/>
<dbReference type="InterPro" id="IPR001474">
    <property type="entry name" value="GTP_CycHdrlase_I"/>
</dbReference>
<sequence length="196" mass="22342">MLDVKQNNIIVQNKSEIEKCIRHLLSLLGEDPQREGLIETPARVARAYAELLKGYSMDPWEELGTKFPSESQSELVIVKDIYYYSLCEHHMLPFFGKAHIGYIPQENIIGLSKLGRLLDVFARRFQVQERLTNQIAESLQNYINPLGVMVALEGEHMCMCSRGVKKIGSKTITYASTGCFEDDRGLRDEFQRAIGQ</sequence>
<feature type="binding site" evidence="5">
    <location>
        <position position="87"/>
    </location>
    <ligand>
        <name>Zn(2+)</name>
        <dbReference type="ChEBI" id="CHEBI:29105"/>
    </ligand>
</feature>
<dbReference type="Gene3D" id="3.30.1130.10">
    <property type="match status" value="1"/>
</dbReference>
<comment type="pathway">
    <text evidence="2 5">Cofactor biosynthesis; 7,8-dihydroneopterin triphosphate biosynthesis; 7,8-dihydroneopterin triphosphate from GTP: step 1/1.</text>
</comment>
<organism evidence="7 8">
    <name type="scientific">Paenibacillus aceti</name>
    <dbReference type="NCBI Taxonomy" id="1820010"/>
    <lineage>
        <taxon>Bacteria</taxon>
        <taxon>Bacillati</taxon>
        <taxon>Bacillota</taxon>
        <taxon>Bacilli</taxon>
        <taxon>Bacillales</taxon>
        <taxon>Paenibacillaceae</taxon>
        <taxon>Paenibacillus</taxon>
    </lineage>
</organism>
<accession>A0ABQ1W7J1</accession>
<dbReference type="NCBIfam" id="NF006826">
    <property type="entry name" value="PRK09347.1-3"/>
    <property type="match status" value="1"/>
</dbReference>
<feature type="domain" description="GTP cyclohydrolase I" evidence="6">
    <location>
        <begin position="17"/>
        <end position="194"/>
    </location>
</feature>
<reference evidence="8" key="1">
    <citation type="journal article" date="2019" name="Int. J. Syst. Evol. Microbiol.">
        <title>The Global Catalogue of Microorganisms (GCM) 10K type strain sequencing project: providing services to taxonomists for standard genome sequencing and annotation.</title>
        <authorList>
            <consortium name="The Broad Institute Genomics Platform"/>
            <consortium name="The Broad Institute Genome Sequencing Center for Infectious Disease"/>
            <person name="Wu L."/>
            <person name="Ma J."/>
        </authorList>
    </citation>
    <scope>NUCLEOTIDE SEQUENCE [LARGE SCALE GENOMIC DNA]</scope>
    <source>
        <strain evidence="8">CGMCC 1.15420</strain>
    </source>
</reference>
<dbReference type="InterPro" id="IPR043133">
    <property type="entry name" value="GTP-CH-I_C/QueF"/>
</dbReference>
<protein>
    <recommendedName>
        <fullName evidence="5">GTP cyclohydrolase 1</fullName>
        <ecNumber evidence="5">3.5.4.16</ecNumber>
    </recommendedName>
    <alternativeName>
        <fullName evidence="5">GTP cyclohydrolase I</fullName>
        <shortName evidence="5">GTP-CH-I</shortName>
    </alternativeName>
</protein>
<comment type="subunit">
    <text evidence="5">Homopolymer.</text>
</comment>
<dbReference type="Pfam" id="PF01227">
    <property type="entry name" value="GTP_cyclohydroI"/>
    <property type="match status" value="1"/>
</dbReference>
<evidence type="ECO:0000256" key="3">
    <source>
        <dbReference type="ARBA" id="ARBA00022563"/>
    </source>
</evidence>